<dbReference type="PANTHER" id="PTHR11814">
    <property type="entry name" value="SULFATE TRANSPORTER"/>
    <property type="match status" value="1"/>
</dbReference>
<accession>A0A836ESQ4</accession>
<feature type="transmembrane region" description="Helical" evidence="5">
    <location>
        <begin position="375"/>
        <end position="395"/>
    </location>
</feature>
<evidence type="ECO:0000313" key="7">
    <source>
        <dbReference type="EMBL" id="KAG5310771.1"/>
    </source>
</evidence>
<evidence type="ECO:0000256" key="1">
    <source>
        <dbReference type="ARBA" id="ARBA00004141"/>
    </source>
</evidence>
<feature type="transmembrane region" description="Helical" evidence="5">
    <location>
        <begin position="102"/>
        <end position="120"/>
    </location>
</feature>
<dbReference type="Gene3D" id="3.30.750.24">
    <property type="entry name" value="STAS domain"/>
    <property type="match status" value="1"/>
</dbReference>
<evidence type="ECO:0000256" key="4">
    <source>
        <dbReference type="ARBA" id="ARBA00023136"/>
    </source>
</evidence>
<dbReference type="GO" id="GO:0016020">
    <property type="term" value="C:membrane"/>
    <property type="evidence" value="ECO:0007669"/>
    <property type="project" value="UniProtKB-SubCell"/>
</dbReference>
<dbReference type="Proteomes" id="UP000667349">
    <property type="component" value="Unassembled WGS sequence"/>
</dbReference>
<dbReference type="PROSITE" id="PS50801">
    <property type="entry name" value="STAS"/>
    <property type="match status" value="1"/>
</dbReference>
<dbReference type="AlphaFoldDB" id="A0A836ESQ4"/>
<feature type="transmembrane region" description="Helical" evidence="5">
    <location>
        <begin position="435"/>
        <end position="463"/>
    </location>
</feature>
<evidence type="ECO:0000256" key="5">
    <source>
        <dbReference type="SAM" id="Phobius"/>
    </source>
</evidence>
<feature type="transmembrane region" description="Helical" evidence="5">
    <location>
        <begin position="402"/>
        <end position="423"/>
    </location>
</feature>
<dbReference type="CDD" id="cd07042">
    <property type="entry name" value="STAS_SulP_like_sulfate_transporter"/>
    <property type="match status" value="1"/>
</dbReference>
<dbReference type="InterPro" id="IPR011547">
    <property type="entry name" value="SLC26A/SulP_dom"/>
</dbReference>
<feature type="transmembrane region" description="Helical" evidence="5">
    <location>
        <begin position="305"/>
        <end position="325"/>
    </location>
</feature>
<keyword evidence="8" id="KW-1185">Reference proteome</keyword>
<keyword evidence="4 5" id="KW-0472">Membrane</keyword>
<keyword evidence="2 5" id="KW-0812">Transmembrane</keyword>
<feature type="transmembrane region" description="Helical" evidence="5">
    <location>
        <begin position="32"/>
        <end position="52"/>
    </location>
</feature>
<keyword evidence="3 5" id="KW-1133">Transmembrane helix</keyword>
<comment type="subcellular location">
    <subcellularLocation>
        <location evidence="1">Membrane</location>
        <topology evidence="1">Multi-pass membrane protein</topology>
    </subcellularLocation>
</comment>
<dbReference type="SUPFAM" id="SSF52091">
    <property type="entry name" value="SpoIIaa-like"/>
    <property type="match status" value="1"/>
</dbReference>
<feature type="transmembrane region" description="Helical" evidence="5">
    <location>
        <begin position="236"/>
        <end position="259"/>
    </location>
</feature>
<dbReference type="InterPro" id="IPR036513">
    <property type="entry name" value="STAS_dom_sf"/>
</dbReference>
<comment type="caution">
    <text evidence="7">The sequence shown here is derived from an EMBL/GenBank/DDBJ whole genome shotgun (WGS) entry which is preliminary data.</text>
</comment>
<evidence type="ECO:0000256" key="2">
    <source>
        <dbReference type="ARBA" id="ARBA00022692"/>
    </source>
</evidence>
<reference evidence="7" key="1">
    <citation type="submission" date="2020-02" db="EMBL/GenBank/DDBJ databases">
        <title>Relaxed selection underlies rapid genomic changes in the transitions from sociality to social parasitism in ants.</title>
        <authorList>
            <person name="Bi X."/>
        </authorList>
    </citation>
    <scope>NUCLEOTIDE SEQUENCE</scope>
    <source>
        <strain evidence="7">BGI-DK2013a</strain>
        <tissue evidence="7">Whole body</tissue>
    </source>
</reference>
<feature type="transmembrane region" description="Helical" evidence="5">
    <location>
        <begin position="59"/>
        <end position="82"/>
    </location>
</feature>
<dbReference type="GO" id="GO:0055085">
    <property type="term" value="P:transmembrane transport"/>
    <property type="evidence" value="ECO:0007669"/>
    <property type="project" value="InterPro"/>
</dbReference>
<sequence length="600" mass="66160">MASPNFKEVINKRIPIFKWLPQYKLKDALGDLVAGLTVGLTLIPQAIAYAGLAGLEPQYGLYSAFAGSFVYIFFGTCREVNIGPTALISLLTWTYASGIPEYAALLCFLSGCITILLGILRLGFLVEFISIPVVSGFTSAASVIIACSQIKNLLGLNIHGERFVEILMELIHNVADTKIPDLILSCCCILILLILKVYRYRTYLKHKHRLRSQDVSVYFFQYLKDKKVASTTLKKILWTIGTARNALVVVLCAVTSYIFEMNGGAPYILTGHIDAGLPIVKLPPFSRTIGNQTESFIDMTKNLKFGILIVPLISIIGNVAIAKAFSQGMPLDATQEMLTLGLCNVVGSFFQSMPVTGSFSRSAVNNASGVRTPLGGFYTGILVILALSLLIPYFYYIPKATLSAVIISAVIFMIDIDMIIPIWKCNKRDLIPAFITFLACLFVGVEMGILIGTILDLAILIYLNARPTINIEHRNISTTDYFLVRPTAGILFPAVDYLRMYLTKNSGMNVVLDCEHIDKIDFTAAQGLNMTINDFRKNNCQLIMLRPNPDILSSIQSLSDKQILTARNEIDLIAILGKPKRVTLNDMVISDTNARASTWL</sequence>
<dbReference type="InterPro" id="IPR001902">
    <property type="entry name" value="SLC26A/SulP_fam"/>
</dbReference>
<feature type="transmembrane region" description="Helical" evidence="5">
    <location>
        <begin position="125"/>
        <end position="146"/>
    </location>
</feature>
<feature type="domain" description="STAS" evidence="6">
    <location>
        <begin position="483"/>
        <end position="556"/>
    </location>
</feature>
<dbReference type="Pfam" id="PF01740">
    <property type="entry name" value="STAS"/>
    <property type="match status" value="1"/>
</dbReference>
<evidence type="ECO:0000313" key="8">
    <source>
        <dbReference type="Proteomes" id="UP000667349"/>
    </source>
</evidence>
<feature type="transmembrane region" description="Helical" evidence="5">
    <location>
        <begin position="182"/>
        <end position="200"/>
    </location>
</feature>
<dbReference type="EMBL" id="JAANHZ010000472">
    <property type="protein sequence ID" value="KAG5310771.1"/>
    <property type="molecule type" value="Genomic_DNA"/>
</dbReference>
<evidence type="ECO:0000256" key="3">
    <source>
        <dbReference type="ARBA" id="ARBA00022989"/>
    </source>
</evidence>
<name>A0A836ESQ4_9HYME</name>
<protein>
    <submittedName>
        <fullName evidence="7">S2611 protein</fullName>
    </submittedName>
</protein>
<gene>
    <name evidence="7" type="primary">Slc26a11_2</name>
    <name evidence="7" type="ORF">G6Z75_0002924</name>
</gene>
<feature type="non-terminal residue" evidence="7">
    <location>
        <position position="1"/>
    </location>
</feature>
<dbReference type="Pfam" id="PF00916">
    <property type="entry name" value="Sulfate_transp"/>
    <property type="match status" value="1"/>
</dbReference>
<proteinExistence type="predicted"/>
<feature type="non-terminal residue" evidence="7">
    <location>
        <position position="600"/>
    </location>
</feature>
<organism evidence="7 8">
    <name type="scientific">Acromyrmex insinuator</name>
    <dbReference type="NCBI Taxonomy" id="230686"/>
    <lineage>
        <taxon>Eukaryota</taxon>
        <taxon>Metazoa</taxon>
        <taxon>Ecdysozoa</taxon>
        <taxon>Arthropoda</taxon>
        <taxon>Hexapoda</taxon>
        <taxon>Insecta</taxon>
        <taxon>Pterygota</taxon>
        <taxon>Neoptera</taxon>
        <taxon>Endopterygota</taxon>
        <taxon>Hymenoptera</taxon>
        <taxon>Apocrita</taxon>
        <taxon>Aculeata</taxon>
        <taxon>Formicoidea</taxon>
        <taxon>Formicidae</taxon>
        <taxon>Myrmicinae</taxon>
        <taxon>Acromyrmex</taxon>
    </lineage>
</organism>
<evidence type="ECO:0000259" key="6">
    <source>
        <dbReference type="PROSITE" id="PS50801"/>
    </source>
</evidence>
<dbReference type="InterPro" id="IPR002645">
    <property type="entry name" value="STAS_dom"/>
</dbReference>